<keyword evidence="5" id="KW-1185">Reference proteome</keyword>
<keyword evidence="3" id="KW-1015">Disulfide bond</keyword>
<evidence type="ECO:0000256" key="3">
    <source>
        <dbReference type="PIRSR" id="PIRSR603782-2"/>
    </source>
</evidence>
<accession>A0A6L9Y689</accession>
<dbReference type="Proteomes" id="UP000477651">
    <property type="component" value="Unassembled WGS sequence"/>
</dbReference>
<dbReference type="Gene3D" id="3.40.30.10">
    <property type="entry name" value="Glutaredoxin"/>
    <property type="match status" value="1"/>
</dbReference>
<keyword evidence="2" id="KW-0479">Metal-binding</keyword>
<feature type="binding site" evidence="2">
    <location>
        <position position="63"/>
    </location>
    <ligand>
        <name>Cu cation</name>
        <dbReference type="ChEBI" id="CHEBI:23378"/>
    </ligand>
</feature>
<evidence type="ECO:0000256" key="2">
    <source>
        <dbReference type="PIRSR" id="PIRSR603782-1"/>
    </source>
</evidence>
<dbReference type="InterPro" id="IPR003782">
    <property type="entry name" value="SCO1/SenC"/>
</dbReference>
<dbReference type="AlphaFoldDB" id="A0A6L9Y689"/>
<comment type="caution">
    <text evidence="4">The sequence shown here is derived from an EMBL/GenBank/DDBJ whole genome shotgun (WGS) entry which is preliminary data.</text>
</comment>
<dbReference type="PANTHER" id="PTHR12151">
    <property type="entry name" value="ELECTRON TRANSPORT PROTIN SCO1/SENC FAMILY MEMBER"/>
    <property type="match status" value="1"/>
</dbReference>
<dbReference type="EMBL" id="JAAGYR010000011">
    <property type="protein sequence ID" value="NEN75980.1"/>
    <property type="molecule type" value="Genomic_DNA"/>
</dbReference>
<dbReference type="InterPro" id="IPR036249">
    <property type="entry name" value="Thioredoxin-like_sf"/>
</dbReference>
<feature type="binding site" evidence="2">
    <location>
        <position position="154"/>
    </location>
    <ligand>
        <name>Cu cation</name>
        <dbReference type="ChEBI" id="CHEBI:23378"/>
    </ligand>
</feature>
<dbReference type="GO" id="GO:0046872">
    <property type="term" value="F:metal ion binding"/>
    <property type="evidence" value="ECO:0007669"/>
    <property type="project" value="UniProtKB-KW"/>
</dbReference>
<reference evidence="4 5" key="1">
    <citation type="submission" date="2020-02" db="EMBL/GenBank/DDBJ databases">
        <title>Pelistega sp. NLN82 were isolated from wild rodents of the Hainan Island.</title>
        <authorList>
            <person name="Niu N."/>
            <person name="Zhou J."/>
        </authorList>
    </citation>
    <scope>NUCLEOTIDE SEQUENCE [LARGE SCALE GENOMIC DNA]</scope>
    <source>
        <strain evidence="4 5">NLN82</strain>
    </source>
</reference>
<keyword evidence="2" id="KW-0186">Copper</keyword>
<sequence>MFARIFPRLVLTFFISIIALGQVAHARSISFDLEDYKGKVTEKSYPGKYLLVSIGYSSCPDICPTTLSEYALTLETLKNPETIAPIFVSIDPVHDTPEILHTYVTQFDERIIGLSGDLPRIKALTDQLGASFGYRLDGKRIEVPQKGTDYTVYHSSLIYLINPEHQLLDVFDYQIGAEDLAQSIDAILAKEATQQKTQ</sequence>
<evidence type="ECO:0000313" key="4">
    <source>
        <dbReference type="EMBL" id="NEN75980.1"/>
    </source>
</evidence>
<protein>
    <submittedName>
        <fullName evidence="4">SCO family protein</fullName>
    </submittedName>
</protein>
<gene>
    <name evidence="4" type="ORF">F9B74_06540</name>
</gene>
<dbReference type="PANTHER" id="PTHR12151:SF25">
    <property type="entry name" value="LINALOOL DEHYDRATASE_ISOMERASE DOMAIN-CONTAINING PROTEIN"/>
    <property type="match status" value="1"/>
</dbReference>
<comment type="similarity">
    <text evidence="1">Belongs to the SCO1/2 family.</text>
</comment>
<dbReference type="CDD" id="cd02968">
    <property type="entry name" value="SCO"/>
    <property type="match status" value="1"/>
</dbReference>
<proteinExistence type="inferred from homology"/>
<dbReference type="RefSeq" id="WP_163764519.1">
    <property type="nucleotide sequence ID" value="NZ_JAAGYR010000011.1"/>
</dbReference>
<feature type="disulfide bond" description="Redox-active" evidence="3">
    <location>
        <begin position="59"/>
        <end position="63"/>
    </location>
</feature>
<feature type="binding site" evidence="2">
    <location>
        <position position="59"/>
    </location>
    <ligand>
        <name>Cu cation</name>
        <dbReference type="ChEBI" id="CHEBI:23378"/>
    </ligand>
</feature>
<dbReference type="Pfam" id="PF02630">
    <property type="entry name" value="SCO1-SenC"/>
    <property type="match status" value="1"/>
</dbReference>
<evidence type="ECO:0000313" key="5">
    <source>
        <dbReference type="Proteomes" id="UP000477651"/>
    </source>
</evidence>
<evidence type="ECO:0000256" key="1">
    <source>
        <dbReference type="ARBA" id="ARBA00010996"/>
    </source>
</evidence>
<dbReference type="SUPFAM" id="SSF52833">
    <property type="entry name" value="Thioredoxin-like"/>
    <property type="match status" value="1"/>
</dbReference>
<name>A0A6L9Y689_9BURK</name>
<organism evidence="4 5">
    <name type="scientific">Pelistega ratti</name>
    <dbReference type="NCBI Taxonomy" id="2652177"/>
    <lineage>
        <taxon>Bacteria</taxon>
        <taxon>Pseudomonadati</taxon>
        <taxon>Pseudomonadota</taxon>
        <taxon>Betaproteobacteria</taxon>
        <taxon>Burkholderiales</taxon>
        <taxon>Alcaligenaceae</taxon>
        <taxon>Pelistega</taxon>
    </lineage>
</organism>